<dbReference type="EMBL" id="BKCJ010009410">
    <property type="protein sequence ID" value="GEU86834.1"/>
    <property type="molecule type" value="Genomic_DNA"/>
</dbReference>
<gene>
    <name evidence="1" type="ORF">Tci_058812</name>
</gene>
<accession>A0A6L2NQK8</accession>
<name>A0A6L2NQK8_TANCI</name>
<protein>
    <submittedName>
        <fullName evidence="1">Uncharacterized protein</fullName>
    </submittedName>
</protein>
<organism evidence="1">
    <name type="scientific">Tanacetum cinerariifolium</name>
    <name type="common">Dalmatian daisy</name>
    <name type="synonym">Chrysanthemum cinerariifolium</name>
    <dbReference type="NCBI Taxonomy" id="118510"/>
    <lineage>
        <taxon>Eukaryota</taxon>
        <taxon>Viridiplantae</taxon>
        <taxon>Streptophyta</taxon>
        <taxon>Embryophyta</taxon>
        <taxon>Tracheophyta</taxon>
        <taxon>Spermatophyta</taxon>
        <taxon>Magnoliopsida</taxon>
        <taxon>eudicotyledons</taxon>
        <taxon>Gunneridae</taxon>
        <taxon>Pentapetalae</taxon>
        <taxon>asterids</taxon>
        <taxon>campanulids</taxon>
        <taxon>Asterales</taxon>
        <taxon>Asteraceae</taxon>
        <taxon>Asteroideae</taxon>
        <taxon>Anthemideae</taxon>
        <taxon>Anthemidinae</taxon>
        <taxon>Tanacetum</taxon>
    </lineage>
</organism>
<evidence type="ECO:0000313" key="1">
    <source>
        <dbReference type="EMBL" id="GEU86834.1"/>
    </source>
</evidence>
<dbReference type="AlphaFoldDB" id="A0A6L2NQK8"/>
<proteinExistence type="predicted"/>
<sequence length="80" mass="9450">MANTGRHIYAISSLMDTEHWILFLWSMAWQGYTSPPLELRSYKIIKSRGNLLEDDIENLKRGDEFSSKDVIEMKRSDYHI</sequence>
<comment type="caution">
    <text evidence="1">The sequence shown here is derived from an EMBL/GenBank/DDBJ whole genome shotgun (WGS) entry which is preliminary data.</text>
</comment>
<reference evidence="1" key="1">
    <citation type="journal article" date="2019" name="Sci. Rep.">
        <title>Draft genome of Tanacetum cinerariifolium, the natural source of mosquito coil.</title>
        <authorList>
            <person name="Yamashiro T."/>
            <person name="Shiraishi A."/>
            <person name="Satake H."/>
            <person name="Nakayama K."/>
        </authorList>
    </citation>
    <scope>NUCLEOTIDE SEQUENCE</scope>
</reference>